<feature type="transmembrane region" description="Helical" evidence="5">
    <location>
        <begin position="231"/>
        <end position="250"/>
    </location>
</feature>
<protein>
    <recommendedName>
        <fullName evidence="8">RTA1 like protein</fullName>
    </recommendedName>
</protein>
<gene>
    <name evidence="6" type="ORF">PDE_03695</name>
</gene>
<evidence type="ECO:0000256" key="3">
    <source>
        <dbReference type="ARBA" id="ARBA00022989"/>
    </source>
</evidence>
<dbReference type="PANTHER" id="PTHR31465">
    <property type="entry name" value="PROTEIN RTA1-RELATED"/>
    <property type="match status" value="1"/>
</dbReference>
<keyword evidence="4 5" id="KW-0472">Membrane</keyword>
<dbReference type="Pfam" id="PF04479">
    <property type="entry name" value="RTA1"/>
    <property type="match status" value="1"/>
</dbReference>
<dbReference type="PANTHER" id="PTHR31465:SF27">
    <property type="entry name" value="DOMAIN PROTEIN, PUTATIVE (AFU_ORTHOLOGUE AFUA_3G01030)-RELATED"/>
    <property type="match status" value="1"/>
</dbReference>
<dbReference type="eggNOG" id="ENOG502QURG">
    <property type="taxonomic scope" value="Eukaryota"/>
</dbReference>
<feature type="transmembrane region" description="Helical" evidence="5">
    <location>
        <begin position="16"/>
        <end position="36"/>
    </location>
</feature>
<keyword evidence="2 5" id="KW-0812">Transmembrane</keyword>
<dbReference type="Proteomes" id="UP000019376">
    <property type="component" value="Unassembled WGS sequence"/>
</dbReference>
<dbReference type="OrthoDB" id="3358017at2759"/>
<dbReference type="InterPro" id="IPR007568">
    <property type="entry name" value="RTA1"/>
</dbReference>
<evidence type="ECO:0000256" key="4">
    <source>
        <dbReference type="ARBA" id="ARBA00023136"/>
    </source>
</evidence>
<name>S7ZEP6_PENO1</name>
<keyword evidence="7" id="KW-1185">Reference proteome</keyword>
<dbReference type="STRING" id="933388.S7ZEP6"/>
<dbReference type="AlphaFoldDB" id="S7ZEP6"/>
<evidence type="ECO:0008006" key="8">
    <source>
        <dbReference type="Google" id="ProtNLM"/>
    </source>
</evidence>
<feature type="transmembrane region" description="Helical" evidence="5">
    <location>
        <begin position="48"/>
        <end position="65"/>
    </location>
</feature>
<comment type="subcellular location">
    <subcellularLocation>
        <location evidence="1">Membrane</location>
        <topology evidence="1">Multi-pass membrane protein</topology>
    </subcellularLocation>
</comment>
<proteinExistence type="predicted"/>
<evidence type="ECO:0000256" key="1">
    <source>
        <dbReference type="ARBA" id="ARBA00004141"/>
    </source>
</evidence>
<evidence type="ECO:0000256" key="5">
    <source>
        <dbReference type="SAM" id="Phobius"/>
    </source>
</evidence>
<sequence length="274" mass="30878">MPELKPYKGDYFLWDYVPSIGASVLFLILFICATSFHCWKAWKTKTRFCIPFCIGGLFEIVGYIARAACYENTAALVPYSVQSIFILLGPVLFAASVYMVLGRLIRGVRAEQHSLIRINWLTKIFVASDVFSFMIQGTGSGMMAMGGSMASMAKSITVVGLLVQVIMFGFFIVVARVFEKRMTRSPTAGGTLWKSHLYPLYLISGLIMTRSIFRVLEFAMGQKGYLLSHEWTMYIFDSVLMIAVMIVWALRYPSDLVKFGTEDGSLMMDGFQYK</sequence>
<accession>S7ZEP6</accession>
<organism evidence="6 7">
    <name type="scientific">Penicillium oxalicum (strain 114-2 / CGMCC 5302)</name>
    <name type="common">Penicillium decumbens</name>
    <dbReference type="NCBI Taxonomy" id="933388"/>
    <lineage>
        <taxon>Eukaryota</taxon>
        <taxon>Fungi</taxon>
        <taxon>Dikarya</taxon>
        <taxon>Ascomycota</taxon>
        <taxon>Pezizomycotina</taxon>
        <taxon>Eurotiomycetes</taxon>
        <taxon>Eurotiomycetidae</taxon>
        <taxon>Eurotiales</taxon>
        <taxon>Aspergillaceae</taxon>
        <taxon>Penicillium</taxon>
    </lineage>
</organism>
<evidence type="ECO:0000256" key="2">
    <source>
        <dbReference type="ARBA" id="ARBA00022692"/>
    </source>
</evidence>
<feature type="transmembrane region" description="Helical" evidence="5">
    <location>
        <begin position="85"/>
        <end position="105"/>
    </location>
</feature>
<evidence type="ECO:0000313" key="6">
    <source>
        <dbReference type="EMBL" id="EPS28749.1"/>
    </source>
</evidence>
<feature type="transmembrane region" description="Helical" evidence="5">
    <location>
        <begin position="117"/>
        <end position="135"/>
    </location>
</feature>
<feature type="transmembrane region" description="Helical" evidence="5">
    <location>
        <begin position="198"/>
        <end position="219"/>
    </location>
</feature>
<reference evidence="6 7" key="1">
    <citation type="journal article" date="2013" name="PLoS ONE">
        <title>Genomic and secretomic analyses reveal unique features of the lignocellulolytic enzyme system of Penicillium decumbens.</title>
        <authorList>
            <person name="Liu G."/>
            <person name="Zhang L."/>
            <person name="Wei X."/>
            <person name="Zou G."/>
            <person name="Qin Y."/>
            <person name="Ma L."/>
            <person name="Li J."/>
            <person name="Zheng H."/>
            <person name="Wang S."/>
            <person name="Wang C."/>
            <person name="Xun L."/>
            <person name="Zhao G.-P."/>
            <person name="Zhou Z."/>
            <person name="Qu Y."/>
        </authorList>
    </citation>
    <scope>NUCLEOTIDE SEQUENCE [LARGE SCALE GENOMIC DNA]</scope>
    <source>
        <strain evidence="7">114-2 / CGMCC 5302</strain>
    </source>
</reference>
<dbReference type="GO" id="GO:0016020">
    <property type="term" value="C:membrane"/>
    <property type="evidence" value="ECO:0007669"/>
    <property type="project" value="UniProtKB-SubCell"/>
</dbReference>
<dbReference type="HOGENOM" id="CLU_033465_3_1_1"/>
<dbReference type="PhylomeDB" id="S7ZEP6"/>
<feature type="transmembrane region" description="Helical" evidence="5">
    <location>
        <begin position="155"/>
        <end position="178"/>
    </location>
</feature>
<dbReference type="EMBL" id="KB644411">
    <property type="protein sequence ID" value="EPS28749.1"/>
    <property type="molecule type" value="Genomic_DNA"/>
</dbReference>
<keyword evidence="3 5" id="KW-1133">Transmembrane helix</keyword>
<evidence type="ECO:0000313" key="7">
    <source>
        <dbReference type="Proteomes" id="UP000019376"/>
    </source>
</evidence>